<dbReference type="Proteomes" id="UP001500840">
    <property type="component" value="Unassembled WGS sequence"/>
</dbReference>
<keyword evidence="4" id="KW-1185">Reference proteome</keyword>
<feature type="domain" description="KaiB" evidence="2">
    <location>
        <begin position="29"/>
        <end position="110"/>
    </location>
</feature>
<dbReference type="InterPro" id="IPR036249">
    <property type="entry name" value="Thioredoxin-like_sf"/>
</dbReference>
<evidence type="ECO:0000313" key="4">
    <source>
        <dbReference type="Proteomes" id="UP001500840"/>
    </source>
</evidence>
<protein>
    <submittedName>
        <fullName evidence="3">Circadian clock protein KaiB</fullName>
    </submittedName>
</protein>
<name>A0ABP8MV32_9BACT</name>
<dbReference type="PANTHER" id="PTHR41709">
    <property type="entry name" value="KAIB-LIKE PROTEIN 1"/>
    <property type="match status" value="1"/>
</dbReference>
<dbReference type="InterPro" id="IPR011649">
    <property type="entry name" value="KaiB_domain"/>
</dbReference>
<dbReference type="InterPro" id="IPR039022">
    <property type="entry name" value="KaiB-like"/>
</dbReference>
<dbReference type="SUPFAM" id="SSF52833">
    <property type="entry name" value="Thioredoxin-like"/>
    <property type="match status" value="1"/>
</dbReference>
<comment type="caution">
    <text evidence="3">The sequence shown here is derived from an EMBL/GenBank/DDBJ whole genome shotgun (WGS) entry which is preliminary data.</text>
</comment>
<feature type="region of interest" description="Disordered" evidence="1">
    <location>
        <begin position="1"/>
        <end position="21"/>
    </location>
</feature>
<organism evidence="3 4">
    <name type="scientific">Novipirellula rosea</name>
    <dbReference type="NCBI Taxonomy" id="1031540"/>
    <lineage>
        <taxon>Bacteria</taxon>
        <taxon>Pseudomonadati</taxon>
        <taxon>Planctomycetota</taxon>
        <taxon>Planctomycetia</taxon>
        <taxon>Pirellulales</taxon>
        <taxon>Pirellulaceae</taxon>
        <taxon>Novipirellula</taxon>
    </lineage>
</organism>
<dbReference type="PANTHER" id="PTHR41709:SF2">
    <property type="entry name" value="CIRCADIAN CLOCK PROTEIN KAIB2"/>
    <property type="match status" value="1"/>
</dbReference>
<sequence>MDNRLNDQQPPVSTWDEGTDGGSQRFILRLYVTGMTPRSLRAIAQMTSICSEYLPDRHDLEIIDIYQHPSLASQDQIIASPTLLKTSPPPEIRLIGELSNRERVLSSLGIAGSE</sequence>
<dbReference type="SMART" id="SM01248">
    <property type="entry name" value="KaiB"/>
    <property type="match status" value="1"/>
</dbReference>
<feature type="compositionally biased region" description="Polar residues" evidence="1">
    <location>
        <begin position="1"/>
        <end position="12"/>
    </location>
</feature>
<dbReference type="RefSeq" id="WP_339939849.1">
    <property type="nucleotide sequence ID" value="NZ_BAABGA010000035.1"/>
</dbReference>
<reference evidence="4" key="1">
    <citation type="journal article" date="2019" name="Int. J. Syst. Evol. Microbiol.">
        <title>The Global Catalogue of Microorganisms (GCM) 10K type strain sequencing project: providing services to taxonomists for standard genome sequencing and annotation.</title>
        <authorList>
            <consortium name="The Broad Institute Genomics Platform"/>
            <consortium name="The Broad Institute Genome Sequencing Center for Infectious Disease"/>
            <person name="Wu L."/>
            <person name="Ma J."/>
        </authorList>
    </citation>
    <scope>NUCLEOTIDE SEQUENCE [LARGE SCALE GENOMIC DNA]</scope>
    <source>
        <strain evidence="4">JCM 17759</strain>
    </source>
</reference>
<evidence type="ECO:0000313" key="3">
    <source>
        <dbReference type="EMBL" id="GAA4454725.1"/>
    </source>
</evidence>
<evidence type="ECO:0000256" key="1">
    <source>
        <dbReference type="SAM" id="MobiDB-lite"/>
    </source>
</evidence>
<dbReference type="EMBL" id="BAABGA010000035">
    <property type="protein sequence ID" value="GAA4454725.1"/>
    <property type="molecule type" value="Genomic_DNA"/>
</dbReference>
<proteinExistence type="predicted"/>
<gene>
    <name evidence="3" type="primary">kaiB</name>
    <name evidence="3" type="ORF">GCM10023156_27610</name>
</gene>
<dbReference type="Gene3D" id="3.40.30.10">
    <property type="entry name" value="Glutaredoxin"/>
    <property type="match status" value="1"/>
</dbReference>
<evidence type="ECO:0000259" key="2">
    <source>
        <dbReference type="SMART" id="SM01248"/>
    </source>
</evidence>
<dbReference type="CDD" id="cd02978">
    <property type="entry name" value="KaiB_like"/>
    <property type="match status" value="1"/>
</dbReference>
<dbReference type="Pfam" id="PF07689">
    <property type="entry name" value="KaiB"/>
    <property type="match status" value="1"/>
</dbReference>
<accession>A0ABP8MV32</accession>